<evidence type="ECO:0000313" key="2">
    <source>
        <dbReference type="Proteomes" id="UP000015104"/>
    </source>
</evidence>
<name>T1KJ31_TETUR</name>
<accession>T1KJ31</accession>
<protein>
    <submittedName>
        <fullName evidence="1">Uncharacterized protein</fullName>
    </submittedName>
</protein>
<keyword evidence="2" id="KW-1185">Reference proteome</keyword>
<sequence length="20" mass="2284">MNIFPNVTSETIISCWCHST</sequence>
<dbReference type="HOGENOM" id="CLU_3428666_0_0_1"/>
<organism evidence="1 2">
    <name type="scientific">Tetranychus urticae</name>
    <name type="common">Two-spotted spider mite</name>
    <dbReference type="NCBI Taxonomy" id="32264"/>
    <lineage>
        <taxon>Eukaryota</taxon>
        <taxon>Metazoa</taxon>
        <taxon>Ecdysozoa</taxon>
        <taxon>Arthropoda</taxon>
        <taxon>Chelicerata</taxon>
        <taxon>Arachnida</taxon>
        <taxon>Acari</taxon>
        <taxon>Acariformes</taxon>
        <taxon>Trombidiformes</taxon>
        <taxon>Prostigmata</taxon>
        <taxon>Eleutherengona</taxon>
        <taxon>Raphignathae</taxon>
        <taxon>Tetranychoidea</taxon>
        <taxon>Tetranychidae</taxon>
        <taxon>Tetranychus</taxon>
    </lineage>
</organism>
<proteinExistence type="predicted"/>
<reference evidence="2" key="1">
    <citation type="submission" date="2011-08" db="EMBL/GenBank/DDBJ databases">
        <authorList>
            <person name="Rombauts S."/>
        </authorList>
    </citation>
    <scope>NUCLEOTIDE SEQUENCE</scope>
    <source>
        <strain evidence="2">London</strain>
    </source>
</reference>
<dbReference type="EMBL" id="CAEY01000117">
    <property type="status" value="NOT_ANNOTATED_CDS"/>
    <property type="molecule type" value="Genomic_DNA"/>
</dbReference>
<dbReference type="Proteomes" id="UP000015104">
    <property type="component" value="Unassembled WGS sequence"/>
</dbReference>
<dbReference type="EnsemblMetazoa" id="tetur12g03570.1">
    <property type="protein sequence ID" value="tetur12g03570.1"/>
    <property type="gene ID" value="tetur12g03570"/>
</dbReference>
<evidence type="ECO:0000313" key="1">
    <source>
        <dbReference type="EnsemblMetazoa" id="tetur12g03570.1"/>
    </source>
</evidence>
<dbReference type="AlphaFoldDB" id="T1KJ31"/>
<reference evidence="1" key="2">
    <citation type="submission" date="2015-06" db="UniProtKB">
        <authorList>
            <consortium name="EnsemblMetazoa"/>
        </authorList>
    </citation>
    <scope>IDENTIFICATION</scope>
</reference>